<sequence>MCLGNRAESSAHYINSQLVSLYENAQNCTAKHGTGLKPTSSVVEYSTCLWEWYGPGKHARHQPSKADLAFYAKFGAPRIEFVCNHEVILFFELKEGHYTLDLKTSNRQNVERIANFTIAFRIEFTTHSIEKVKCDTIGTSEDYTINMHILNIDSATFVPEHSNIPGVTTAADDKSLQKISALKHYLKHYLHTFRGAGFHVLYSLPDFDNLKVTTAHIDYSVISKRTLSVDNLYGINIDDINRYLRGLWLQATAHIDEHSGSKTDVTKTVLAEHRSTWADSTEDIQINMFSGPLRIQALCKREVVMYLDLQDVHFFSSGVISKQAQHKFSDWKIAFIVDVTYEEADEGCVRQVKLNLRSARFCDHLSTFSGTQTVDVEIVTRLRTTLIRYISQHYLAILEASEYSYIYHHDTRVNTEITEEETTETTEEETEITEGTYGEQHEEGGHYEKTYLDEHDCECENEAECGHRGGVRWGVIKTGLIEHTHASEFDIVTSVTQGSINSTFRTWWEIARKAYHKLGKRTTWESVEIERETCIADYSFVHEKHGDEVFFSASFLAPKIQLICREGSQSVIVYFNIQSGFLKTLGQEKALQPGSEVYNFSNWRIAFEVQLKLVDAEATTMSDIVLRKYGRTAYSSFKQLVLDLSTARFNLKSSYCPGLLDGHDYRSIRTRREALVYYFTQYYFAAFKRGRHHILYTIPLFDKNGVGNRNHTVTSIKFQIMPFTVGNGQIFEGLYGKQRVLFDRNVIVFLGMVDSHPMPTGYLPPMNWVGGAGTRIPHGTVCLSRKSFLEVILRKLETINRDTTIFASLGSVEGGKWKPELMTWNNHQTKKNLSCAFHQTKLNSECLEFCWYNKDQWTYTHEGDLDGNGLYKVNCTTRNTVAVPTNKRTGYAMSIKGRVDLSLAYQGGGRSWSAEMYVAWSAAIKFASDGNGLTLHVLPAEIVPEFHTSRVEGAVGHNTHEVTFEQLRKQFPGAIDFSIVTNELKENFEGTWTGLHVDSREMIVQQPIFNKKGDLMLELAPKRKTYASALNGNANGYAGESWFRQTVNRVGEYINGSPTSVPPTPTTPVPQSPASAVSRSSSKASISSTKSSSSIKTVKHSSSTTSVATSQAVAEGQISSAEAVKV</sequence>
<evidence type="ECO:0000313" key="2">
    <source>
        <dbReference type="EMBL" id="KAK7457038.1"/>
    </source>
</evidence>
<accession>A0ABR1JBD9</accession>
<gene>
    <name evidence="2" type="ORF">VKT23_010341</name>
</gene>
<dbReference type="EMBL" id="JBANRG010000020">
    <property type="protein sequence ID" value="KAK7457038.1"/>
    <property type="molecule type" value="Genomic_DNA"/>
</dbReference>
<organism evidence="2 3">
    <name type="scientific">Marasmiellus scandens</name>
    <dbReference type="NCBI Taxonomy" id="2682957"/>
    <lineage>
        <taxon>Eukaryota</taxon>
        <taxon>Fungi</taxon>
        <taxon>Dikarya</taxon>
        <taxon>Basidiomycota</taxon>
        <taxon>Agaricomycotina</taxon>
        <taxon>Agaricomycetes</taxon>
        <taxon>Agaricomycetidae</taxon>
        <taxon>Agaricales</taxon>
        <taxon>Marasmiineae</taxon>
        <taxon>Omphalotaceae</taxon>
        <taxon>Marasmiellus</taxon>
    </lineage>
</organism>
<keyword evidence="3" id="KW-1185">Reference proteome</keyword>
<proteinExistence type="predicted"/>
<feature type="compositionally biased region" description="Pro residues" evidence="1">
    <location>
        <begin position="1060"/>
        <end position="1071"/>
    </location>
</feature>
<comment type="caution">
    <text evidence="2">The sequence shown here is derived from an EMBL/GenBank/DDBJ whole genome shotgun (WGS) entry which is preliminary data.</text>
</comment>
<evidence type="ECO:0000313" key="3">
    <source>
        <dbReference type="Proteomes" id="UP001498398"/>
    </source>
</evidence>
<reference evidence="2 3" key="1">
    <citation type="submission" date="2024-01" db="EMBL/GenBank/DDBJ databases">
        <title>A draft genome for the cacao thread blight pathogen Marasmiellus scandens.</title>
        <authorList>
            <person name="Baruah I.K."/>
            <person name="Leung J."/>
            <person name="Bukari Y."/>
            <person name="Amoako-Attah I."/>
            <person name="Meinhardt L.W."/>
            <person name="Bailey B.A."/>
            <person name="Cohen S.P."/>
        </authorList>
    </citation>
    <scope>NUCLEOTIDE SEQUENCE [LARGE SCALE GENOMIC DNA]</scope>
    <source>
        <strain evidence="2 3">GH-19</strain>
    </source>
</reference>
<evidence type="ECO:0000256" key="1">
    <source>
        <dbReference type="SAM" id="MobiDB-lite"/>
    </source>
</evidence>
<feature type="compositionally biased region" description="Low complexity" evidence="1">
    <location>
        <begin position="1072"/>
        <end position="1113"/>
    </location>
</feature>
<dbReference type="Proteomes" id="UP001498398">
    <property type="component" value="Unassembled WGS sequence"/>
</dbReference>
<feature type="region of interest" description="Disordered" evidence="1">
    <location>
        <begin position="419"/>
        <end position="442"/>
    </location>
</feature>
<protein>
    <submittedName>
        <fullName evidence="2">Uncharacterized protein</fullName>
    </submittedName>
</protein>
<name>A0ABR1JBD9_9AGAR</name>
<feature type="compositionally biased region" description="Acidic residues" evidence="1">
    <location>
        <begin position="419"/>
        <end position="432"/>
    </location>
</feature>
<feature type="region of interest" description="Disordered" evidence="1">
    <location>
        <begin position="1054"/>
        <end position="1126"/>
    </location>
</feature>